<evidence type="ECO:0000256" key="4">
    <source>
        <dbReference type="ARBA" id="ARBA00023157"/>
    </source>
</evidence>
<feature type="domain" description="Chitin-binding type-2" evidence="8">
    <location>
        <begin position="178"/>
        <end position="242"/>
    </location>
</feature>
<feature type="compositionally biased region" description="Pro residues" evidence="6">
    <location>
        <begin position="443"/>
        <end position="457"/>
    </location>
</feature>
<dbReference type="PROSITE" id="PS50940">
    <property type="entry name" value="CHIT_BIND_II"/>
    <property type="match status" value="3"/>
</dbReference>
<feature type="compositionally biased region" description="Basic residues" evidence="6">
    <location>
        <begin position="486"/>
        <end position="497"/>
    </location>
</feature>
<dbReference type="Pfam" id="PF01607">
    <property type="entry name" value="CBM_14"/>
    <property type="match status" value="3"/>
</dbReference>
<feature type="compositionally biased region" description="Basic residues" evidence="6">
    <location>
        <begin position="538"/>
        <end position="549"/>
    </location>
</feature>
<accession>A0AAE1QHZ8</accession>
<dbReference type="GO" id="GO:0008061">
    <property type="term" value="F:chitin binding"/>
    <property type="evidence" value="ECO:0007669"/>
    <property type="project" value="UniProtKB-KW"/>
</dbReference>
<reference evidence="9" key="1">
    <citation type="submission" date="2023-11" db="EMBL/GenBank/DDBJ databases">
        <title>Genome assemblies of two species of porcelain crab, Petrolisthes cinctipes and Petrolisthes manimaculis (Anomura: Porcellanidae).</title>
        <authorList>
            <person name="Angst P."/>
        </authorList>
    </citation>
    <scope>NUCLEOTIDE SEQUENCE</scope>
    <source>
        <strain evidence="9">PB745_02</strain>
        <tissue evidence="9">Gill</tissue>
    </source>
</reference>
<dbReference type="Proteomes" id="UP001292094">
    <property type="component" value="Unassembled WGS sequence"/>
</dbReference>
<protein>
    <recommendedName>
        <fullName evidence="8">Chitin-binding type-2 domain-containing protein</fullName>
    </recommendedName>
</protein>
<keyword evidence="5" id="KW-0325">Glycoprotein</keyword>
<evidence type="ECO:0000259" key="8">
    <source>
        <dbReference type="PROSITE" id="PS50940"/>
    </source>
</evidence>
<evidence type="ECO:0000256" key="6">
    <source>
        <dbReference type="SAM" id="MobiDB-lite"/>
    </source>
</evidence>
<dbReference type="InterPro" id="IPR036508">
    <property type="entry name" value="Chitin-bd_dom_sf"/>
</dbReference>
<feature type="region of interest" description="Disordered" evidence="6">
    <location>
        <begin position="23"/>
        <end position="48"/>
    </location>
</feature>
<sequence>MWSTVSVCLVLLLLSAASGQQQSRRQQSQKQSQSQSQPQQQAQFASDCPSPDGYFADARQCDKYYKCVDGVLEEKLCPDGLAFVDHNPRIEKCDYISQVDCAGRPELQPAQPTTECPRQNGYFFHEDTNVCDKFYFCNAGTANLINCPEGLVFYSKTNNCVWPDVANREGCSAAGVLQFECPKVGDDIAVSHPRYADPDDCQYFYVCINGVSPRRNGCAFGHVYSHDIQSCTDPKDVPECGNYYTEYFDQYFKTLKATDGRPSADVIAAAINSGYPLPDFPSRVNLENNPSPANRRRRPSTSTAAVAAPSRTAAVPSRSAARPLPTRTAARPVPAPAPARTAARPLPARPVARPVPAPAPAPPVFASAAPAPAPSPPVFANAAPAPPVFANAIPAPAPDSSVFASAAPAPPVFDNAEFAPAPLPSPPVFTNAALEPAPVPIPSPVPAPVPSRAPPRTPAFSRTRPSTRQQTTSLDAGDAPVLPSRTRTRGRPSRRRPVATAAPTSAPVDVFTDQSFVVGSSVVPSAAPTTAATGREGGRRRPVVRRFRRPGAVAN</sequence>
<dbReference type="InterPro" id="IPR051940">
    <property type="entry name" value="Chitin_bind-dev_reg"/>
</dbReference>
<keyword evidence="3" id="KW-0677">Repeat</keyword>
<feature type="region of interest" description="Disordered" evidence="6">
    <location>
        <begin position="524"/>
        <end position="555"/>
    </location>
</feature>
<dbReference type="SMART" id="SM00494">
    <property type="entry name" value="ChtBD2"/>
    <property type="match status" value="3"/>
</dbReference>
<feature type="region of interest" description="Disordered" evidence="6">
    <location>
        <begin position="279"/>
        <end position="354"/>
    </location>
</feature>
<dbReference type="AlphaFoldDB" id="A0AAE1QHZ8"/>
<keyword evidence="4" id="KW-1015">Disulfide bond</keyword>
<feature type="region of interest" description="Disordered" evidence="6">
    <location>
        <begin position="443"/>
        <end position="506"/>
    </location>
</feature>
<feature type="domain" description="Chitin-binding type-2" evidence="8">
    <location>
        <begin position="113"/>
        <end position="173"/>
    </location>
</feature>
<evidence type="ECO:0000256" key="3">
    <source>
        <dbReference type="ARBA" id="ARBA00022737"/>
    </source>
</evidence>
<organism evidence="9 10">
    <name type="scientific">Petrolisthes manimaculis</name>
    <dbReference type="NCBI Taxonomy" id="1843537"/>
    <lineage>
        <taxon>Eukaryota</taxon>
        <taxon>Metazoa</taxon>
        <taxon>Ecdysozoa</taxon>
        <taxon>Arthropoda</taxon>
        <taxon>Crustacea</taxon>
        <taxon>Multicrustacea</taxon>
        <taxon>Malacostraca</taxon>
        <taxon>Eumalacostraca</taxon>
        <taxon>Eucarida</taxon>
        <taxon>Decapoda</taxon>
        <taxon>Pleocyemata</taxon>
        <taxon>Anomura</taxon>
        <taxon>Galatheoidea</taxon>
        <taxon>Porcellanidae</taxon>
        <taxon>Petrolisthes</taxon>
    </lineage>
</organism>
<dbReference type="PRINTS" id="PR01217">
    <property type="entry name" value="PRICHEXTENSN"/>
</dbReference>
<feature type="signal peptide" evidence="7">
    <location>
        <begin position="1"/>
        <end position="19"/>
    </location>
</feature>
<feature type="compositionally biased region" description="Low complexity" evidence="6">
    <location>
        <begin position="524"/>
        <end position="534"/>
    </location>
</feature>
<keyword evidence="10" id="KW-1185">Reference proteome</keyword>
<comment type="caution">
    <text evidence="9">The sequence shown here is derived from an EMBL/GenBank/DDBJ whole genome shotgun (WGS) entry which is preliminary data.</text>
</comment>
<dbReference type="PANTHER" id="PTHR23301:SF104">
    <property type="entry name" value="BCDNA.GH02976"/>
    <property type="match status" value="1"/>
</dbReference>
<name>A0AAE1QHZ8_9EUCA</name>
<dbReference type="PANTHER" id="PTHR23301">
    <property type="entry name" value="CHITIN BINDING PERITROPHIN-A"/>
    <property type="match status" value="1"/>
</dbReference>
<evidence type="ECO:0000313" key="10">
    <source>
        <dbReference type="Proteomes" id="UP001292094"/>
    </source>
</evidence>
<dbReference type="InterPro" id="IPR002557">
    <property type="entry name" value="Chitin-bd_dom"/>
</dbReference>
<dbReference type="EMBL" id="JAWZYT010000172">
    <property type="protein sequence ID" value="KAK4327106.1"/>
    <property type="molecule type" value="Genomic_DNA"/>
</dbReference>
<feature type="domain" description="Chitin-binding type-2" evidence="8">
    <location>
        <begin position="45"/>
        <end position="103"/>
    </location>
</feature>
<keyword evidence="2 7" id="KW-0732">Signal</keyword>
<evidence type="ECO:0000256" key="1">
    <source>
        <dbReference type="ARBA" id="ARBA00022669"/>
    </source>
</evidence>
<evidence type="ECO:0000256" key="2">
    <source>
        <dbReference type="ARBA" id="ARBA00022729"/>
    </source>
</evidence>
<evidence type="ECO:0000256" key="7">
    <source>
        <dbReference type="SAM" id="SignalP"/>
    </source>
</evidence>
<feature type="compositionally biased region" description="Low complexity" evidence="6">
    <location>
        <begin position="458"/>
        <end position="473"/>
    </location>
</feature>
<feature type="chain" id="PRO_5041981262" description="Chitin-binding type-2 domain-containing protein" evidence="7">
    <location>
        <begin position="20"/>
        <end position="555"/>
    </location>
</feature>
<feature type="compositionally biased region" description="Low complexity" evidence="6">
    <location>
        <begin position="23"/>
        <end position="46"/>
    </location>
</feature>
<feature type="compositionally biased region" description="Low complexity" evidence="6">
    <location>
        <begin position="300"/>
        <end position="352"/>
    </location>
</feature>
<proteinExistence type="predicted"/>
<dbReference type="Gene3D" id="2.170.140.10">
    <property type="entry name" value="Chitin binding domain"/>
    <property type="match status" value="3"/>
</dbReference>
<keyword evidence="1" id="KW-0147">Chitin-binding</keyword>
<evidence type="ECO:0000256" key="5">
    <source>
        <dbReference type="ARBA" id="ARBA00023180"/>
    </source>
</evidence>
<gene>
    <name evidence="9" type="ORF">Pmani_002408</name>
</gene>
<evidence type="ECO:0000313" key="9">
    <source>
        <dbReference type="EMBL" id="KAK4327106.1"/>
    </source>
</evidence>
<dbReference type="GO" id="GO:0005576">
    <property type="term" value="C:extracellular region"/>
    <property type="evidence" value="ECO:0007669"/>
    <property type="project" value="InterPro"/>
</dbReference>
<dbReference type="SUPFAM" id="SSF57625">
    <property type="entry name" value="Invertebrate chitin-binding proteins"/>
    <property type="match status" value="3"/>
</dbReference>